<dbReference type="Pfam" id="PF23445">
    <property type="entry name" value="WHD_SNRNP200"/>
    <property type="match status" value="1"/>
</dbReference>
<evidence type="ECO:0000256" key="4">
    <source>
        <dbReference type="ARBA" id="ARBA00022806"/>
    </source>
</evidence>
<comment type="similarity">
    <text evidence="1">Belongs to the helicase family. SKI2 subfamily.</text>
</comment>
<evidence type="ECO:0000313" key="13">
    <source>
        <dbReference type="EMBL" id="TID31396.1"/>
    </source>
</evidence>
<dbReference type="STRING" id="52247.A0A4T0X753"/>
<dbReference type="AlphaFoldDB" id="A0A4T0X753"/>
<feature type="domain" description="Helicase C-terminal" evidence="12">
    <location>
        <begin position="296"/>
        <end position="477"/>
    </location>
</feature>
<dbReference type="EC" id="5.6.2.4" evidence="9"/>
<dbReference type="InterPro" id="IPR014001">
    <property type="entry name" value="Helicase_ATP-bd"/>
</dbReference>
<dbReference type="PANTHER" id="PTHR47835">
    <property type="entry name" value="HFM1, ATP DEPENDENT DNA HELICASE HOMOLOG"/>
    <property type="match status" value="1"/>
</dbReference>
<accession>A0A4T0X753</accession>
<dbReference type="InterPro" id="IPR027417">
    <property type="entry name" value="P-loop_NTPase"/>
</dbReference>
<reference evidence="13 14" key="1">
    <citation type="journal article" date="2019" name="Front. Genet.">
        <title>Whole-Genome Sequencing of the Opportunistic Yeast Pathogen Candida inconspicua Uncovers Its Hybrid Origin.</title>
        <authorList>
            <person name="Mixao V."/>
            <person name="Hansen A.P."/>
            <person name="Saus E."/>
            <person name="Boekhout T."/>
            <person name="Lass-Florl C."/>
            <person name="Gabaldon T."/>
        </authorList>
    </citation>
    <scope>NUCLEOTIDE SEQUENCE [LARGE SCALE GENOMIC DNA]</scope>
    <source>
        <strain evidence="13 14">CBS 180</strain>
    </source>
</reference>
<dbReference type="SUPFAM" id="SSF52540">
    <property type="entry name" value="P-loop containing nucleoside triphosphate hydrolases"/>
    <property type="match status" value="1"/>
</dbReference>
<evidence type="ECO:0000256" key="7">
    <source>
        <dbReference type="ARBA" id="ARBA00023254"/>
    </source>
</evidence>
<keyword evidence="3" id="KW-0378">Hydrolase</keyword>
<organism evidence="13 14">
    <name type="scientific">Pichia inconspicua</name>
    <dbReference type="NCBI Taxonomy" id="52247"/>
    <lineage>
        <taxon>Eukaryota</taxon>
        <taxon>Fungi</taxon>
        <taxon>Dikarya</taxon>
        <taxon>Ascomycota</taxon>
        <taxon>Saccharomycotina</taxon>
        <taxon>Pichiomycetes</taxon>
        <taxon>Pichiales</taxon>
        <taxon>Pichiaceae</taxon>
        <taxon>Pichia</taxon>
    </lineage>
</organism>
<dbReference type="EMBL" id="SELW01000005">
    <property type="protein sequence ID" value="TID31396.1"/>
    <property type="molecule type" value="Genomic_DNA"/>
</dbReference>
<keyword evidence="6" id="KW-0413">Isomerase</keyword>
<dbReference type="InterPro" id="IPR052247">
    <property type="entry name" value="Meiotic_Crossover_Helicase"/>
</dbReference>
<dbReference type="GO" id="GO:0051321">
    <property type="term" value="P:meiotic cell cycle"/>
    <property type="evidence" value="ECO:0007669"/>
    <property type="project" value="UniProtKB-KW"/>
</dbReference>
<dbReference type="OrthoDB" id="5575at2759"/>
<dbReference type="GO" id="GO:0005524">
    <property type="term" value="F:ATP binding"/>
    <property type="evidence" value="ECO:0007669"/>
    <property type="project" value="UniProtKB-KW"/>
</dbReference>
<comment type="catalytic activity">
    <reaction evidence="10">
        <text>ATP + H2O = ADP + phosphate + H(+)</text>
        <dbReference type="Rhea" id="RHEA:13065"/>
        <dbReference type="ChEBI" id="CHEBI:15377"/>
        <dbReference type="ChEBI" id="CHEBI:15378"/>
        <dbReference type="ChEBI" id="CHEBI:30616"/>
        <dbReference type="ChEBI" id="CHEBI:43474"/>
        <dbReference type="ChEBI" id="CHEBI:456216"/>
        <dbReference type="EC" id="5.6.2.4"/>
    </reaction>
</comment>
<evidence type="ECO:0000256" key="9">
    <source>
        <dbReference type="ARBA" id="ARBA00034808"/>
    </source>
</evidence>
<protein>
    <recommendedName>
        <fullName evidence="9">DNA 3'-5' helicase</fullName>
        <ecNumber evidence="9">5.6.2.4</ecNumber>
    </recommendedName>
</protein>
<dbReference type="PANTHER" id="PTHR47835:SF3">
    <property type="entry name" value="HELICASE FOR MEIOSIS 1"/>
    <property type="match status" value="1"/>
</dbReference>
<dbReference type="Pfam" id="PF00271">
    <property type="entry name" value="Helicase_C"/>
    <property type="match status" value="1"/>
</dbReference>
<dbReference type="GO" id="GO:0043138">
    <property type="term" value="F:3'-5' DNA helicase activity"/>
    <property type="evidence" value="ECO:0007669"/>
    <property type="project" value="UniProtKB-EC"/>
</dbReference>
<keyword evidence="7" id="KW-0469">Meiosis</keyword>
<dbReference type="InterPro" id="IPR001650">
    <property type="entry name" value="Helicase_C-like"/>
</dbReference>
<dbReference type="Pfam" id="PF00270">
    <property type="entry name" value="DEAD"/>
    <property type="match status" value="1"/>
</dbReference>
<dbReference type="InterPro" id="IPR004179">
    <property type="entry name" value="Sec63-dom"/>
</dbReference>
<feature type="domain" description="Helicase ATP-binding" evidence="11">
    <location>
        <begin position="77"/>
        <end position="257"/>
    </location>
</feature>
<evidence type="ECO:0000259" key="11">
    <source>
        <dbReference type="PROSITE" id="PS51192"/>
    </source>
</evidence>
<dbReference type="Gene3D" id="1.10.3380.10">
    <property type="entry name" value="Sec63 N-terminal domain-like domain"/>
    <property type="match status" value="1"/>
</dbReference>
<dbReference type="PROSITE" id="PS51194">
    <property type="entry name" value="HELICASE_CTER"/>
    <property type="match status" value="1"/>
</dbReference>
<dbReference type="Proteomes" id="UP000307173">
    <property type="component" value="Unassembled WGS sequence"/>
</dbReference>
<comment type="caution">
    <text evidence="13">The sequence shown here is derived from an EMBL/GenBank/DDBJ whole genome shotgun (WGS) entry which is preliminary data.</text>
</comment>
<dbReference type="SMART" id="SM00490">
    <property type="entry name" value="HELICc"/>
    <property type="match status" value="1"/>
</dbReference>
<evidence type="ECO:0000256" key="8">
    <source>
        <dbReference type="ARBA" id="ARBA00034617"/>
    </source>
</evidence>
<gene>
    <name evidence="13" type="ORF">CANINC_000025</name>
</gene>
<dbReference type="InterPro" id="IPR011545">
    <property type="entry name" value="DEAD/DEAH_box_helicase_dom"/>
</dbReference>
<sequence>MISYSSENEFSDDGFSENDLDDFTARRNQKKFLKSSPNYSNLSNKLSNLVSVNKLPEMYRSIFSFQNFNRMQSESFNIIFNSNISCVISSPTGSGKTVLFELAITRLLMQKLKAKDDSLLNSKILYMAPTKALCTEKYEDWNNKFRKFNCSVGMLTGDSTLAELDSVKKSTLIICTPEKWDVLTRRWTDYNKLLDLVKLLLVDEVHFIRESRGTTLEVVITRMMTMSLNLRIITVSATVPNISDVSKWLQSNSSTRIKTLVFDDTYRSVKLHKIVYGYRNSGTSNSFQLDAYLNSKLDEVITTHSKGKPILIFCPTRNSTVKTAKFLAQSNNCQSEQINFPKNVSKDIIEMAQKGVAYHNAGLSLQDRKFIEENFIMGKIRILCSTSTLAVGVNLPAYLVIIKGTQTWNNNSAEEYSELDILQMMGRAGRPQFEKDGCCVIMTDGNHKEKYNKLIKGNEKLESSLHLNIFENITAEIQLGTIKSLDSAYTWIQSTFFYQRYLQNPTAYAKVFTKANSSHSLDVQIKMFLKDLIDELIHEQIIEDHNGTLKCTVYGQALSKSYVLYETIKQMIRAKPRLSLKEVLDLVSNSKEFAALRIRHNQKRLYKEINENPLILQSIEPTRLETYSAKASLIIQFELGGLEFPVFQGSVKFLYEFKSEKYSIFKTLPRILKAAVEIFSHKKDAISTNSCLKLNRCISAKCWENTSLVLRQFEGIGITYARKLKSRGITTIQKVKSLDREKIEQYIGLKPGAGQKIAKCIASLPVLGLTINNTKCKSDGTLSFDVQTSIINPSDSLTYVWNGNYTNVYVMVEASGEIVDFRRLPLKKVIDSKSFPVKYKLKHATDFVKVYFDTETIAGIGKVMDVDVSTFKFHLPQKLDLEDEFSDSIDLDNFPMKSIIETKQVVSVKEGVPVECNHKCGDKRNCRHFCCKEGVLKSSIKPCKHACKDKSKCRHMCCRDHYANQQNSNSARAIQKPLDLSSFINVSRTAVEINDESSDPIIFEDQVDSFEEPTTKSSTENKSVSRVPVFLKQIDKNQSKENLSNDDIENQDKTYHKTSTSKYFNFIVDPRHKPKSLLDEPVENGFDGSLESTLDDFFDSKKHHIYGESTTSNKKKHKSTQNQVLKTTTCKPSSRVITDASPNDEIIILSHSMPIVSRFHDPTSVNSHNKPIVMQDDQLAESVVMMSNEGDSTQNTSVGEILKDKNEFLNFLDSDIEY</sequence>
<evidence type="ECO:0000256" key="5">
    <source>
        <dbReference type="ARBA" id="ARBA00022840"/>
    </source>
</evidence>
<keyword evidence="2" id="KW-0547">Nucleotide-binding</keyword>
<dbReference type="InterPro" id="IPR057842">
    <property type="entry name" value="WH_MER3"/>
</dbReference>
<keyword evidence="5" id="KW-0067">ATP-binding</keyword>
<evidence type="ECO:0000256" key="2">
    <source>
        <dbReference type="ARBA" id="ARBA00022741"/>
    </source>
</evidence>
<dbReference type="Gene3D" id="3.40.50.300">
    <property type="entry name" value="P-loop containing nucleotide triphosphate hydrolases"/>
    <property type="match status" value="2"/>
</dbReference>
<dbReference type="SUPFAM" id="SSF158702">
    <property type="entry name" value="Sec63 N-terminal domain-like"/>
    <property type="match status" value="1"/>
</dbReference>
<evidence type="ECO:0000313" key="14">
    <source>
        <dbReference type="Proteomes" id="UP000307173"/>
    </source>
</evidence>
<dbReference type="PROSITE" id="PS51192">
    <property type="entry name" value="HELICASE_ATP_BIND_1"/>
    <property type="match status" value="1"/>
</dbReference>
<proteinExistence type="inferred from homology"/>
<evidence type="ECO:0000256" key="6">
    <source>
        <dbReference type="ARBA" id="ARBA00023235"/>
    </source>
</evidence>
<name>A0A4T0X753_9ASCO</name>
<dbReference type="GO" id="GO:0016787">
    <property type="term" value="F:hydrolase activity"/>
    <property type="evidence" value="ECO:0007669"/>
    <property type="project" value="UniProtKB-KW"/>
</dbReference>
<evidence type="ECO:0000256" key="1">
    <source>
        <dbReference type="ARBA" id="ARBA00010140"/>
    </source>
</evidence>
<evidence type="ECO:0000256" key="3">
    <source>
        <dbReference type="ARBA" id="ARBA00022801"/>
    </source>
</evidence>
<dbReference type="SMART" id="SM00487">
    <property type="entry name" value="DEXDc"/>
    <property type="match status" value="1"/>
</dbReference>
<dbReference type="SMART" id="SM00973">
    <property type="entry name" value="Sec63"/>
    <property type="match status" value="1"/>
</dbReference>
<dbReference type="InterPro" id="IPR036388">
    <property type="entry name" value="WH-like_DNA-bd_sf"/>
</dbReference>
<evidence type="ECO:0000259" key="12">
    <source>
        <dbReference type="PROSITE" id="PS51194"/>
    </source>
</evidence>
<dbReference type="Gene3D" id="1.10.10.10">
    <property type="entry name" value="Winged helix-like DNA-binding domain superfamily/Winged helix DNA-binding domain"/>
    <property type="match status" value="1"/>
</dbReference>
<dbReference type="Pfam" id="PF02889">
    <property type="entry name" value="Sec63"/>
    <property type="match status" value="1"/>
</dbReference>
<dbReference type="GO" id="GO:0003676">
    <property type="term" value="F:nucleic acid binding"/>
    <property type="evidence" value="ECO:0007669"/>
    <property type="project" value="InterPro"/>
</dbReference>
<dbReference type="CDD" id="cd18795">
    <property type="entry name" value="SF2_C_Ski2"/>
    <property type="match status" value="1"/>
</dbReference>
<keyword evidence="14" id="KW-1185">Reference proteome</keyword>
<comment type="catalytic activity">
    <reaction evidence="8">
        <text>Couples ATP hydrolysis with the unwinding of duplex DNA by translocating in the 3'-5' direction.</text>
        <dbReference type="EC" id="5.6.2.4"/>
    </reaction>
</comment>
<keyword evidence="4" id="KW-0347">Helicase</keyword>
<evidence type="ECO:0000256" key="10">
    <source>
        <dbReference type="ARBA" id="ARBA00048988"/>
    </source>
</evidence>